<evidence type="ECO:0000313" key="5">
    <source>
        <dbReference type="Proteomes" id="UP000232722"/>
    </source>
</evidence>
<evidence type="ECO:0000313" key="2">
    <source>
        <dbReference type="EMBL" id="PKB96035.1"/>
    </source>
</evidence>
<feature type="coiled-coil region" evidence="1">
    <location>
        <begin position="5"/>
        <end position="32"/>
    </location>
</feature>
<reference evidence="2 5" key="2">
    <citation type="submission" date="2017-09" db="EMBL/GenBank/DDBJ databases">
        <title>Extensive intraspecific genome diversity in a model arbuscular mycorrhizal fungus.</title>
        <authorList>
            <person name="Chen E.C."/>
            <person name="Morin E."/>
            <person name="Beaudet D."/>
            <person name="Noel J."/>
            <person name="Ndikumana S."/>
            <person name="Charron P."/>
            <person name="St-Onge C."/>
            <person name="Giorgi J."/>
            <person name="Grigoriev I.V."/>
            <person name="Roux C."/>
            <person name="Martin F.M."/>
            <person name="Corradi N."/>
        </authorList>
    </citation>
    <scope>NUCLEOTIDE SEQUENCE [LARGE SCALE GENOMIC DNA]</scope>
    <source>
        <strain evidence="2 5">A5</strain>
    </source>
</reference>
<protein>
    <submittedName>
        <fullName evidence="3">Uncharacterized protein</fullName>
    </submittedName>
</protein>
<keyword evidence="1" id="KW-0175">Coiled coil</keyword>
<dbReference type="VEuPathDB" id="FungiDB:RhiirA1_477421"/>
<evidence type="ECO:0000256" key="1">
    <source>
        <dbReference type="SAM" id="Coils"/>
    </source>
</evidence>
<organism evidence="3 4">
    <name type="scientific">Rhizophagus irregularis</name>
    <dbReference type="NCBI Taxonomy" id="588596"/>
    <lineage>
        <taxon>Eukaryota</taxon>
        <taxon>Fungi</taxon>
        <taxon>Fungi incertae sedis</taxon>
        <taxon>Mucoromycota</taxon>
        <taxon>Glomeromycotina</taxon>
        <taxon>Glomeromycetes</taxon>
        <taxon>Glomerales</taxon>
        <taxon>Glomeraceae</taxon>
        <taxon>Rhizophagus</taxon>
    </lineage>
</organism>
<dbReference type="EMBL" id="LLXJ01004224">
    <property type="protein sequence ID" value="PKB96035.1"/>
    <property type="molecule type" value="Genomic_DNA"/>
</dbReference>
<comment type="caution">
    <text evidence="3">The sequence shown here is derived from an EMBL/GenBank/DDBJ whole genome shotgun (WGS) entry which is preliminary data.</text>
</comment>
<dbReference type="EMBL" id="LLXH01003306">
    <property type="protein sequence ID" value="PKC54382.1"/>
    <property type="molecule type" value="Genomic_DNA"/>
</dbReference>
<evidence type="ECO:0000313" key="3">
    <source>
        <dbReference type="EMBL" id="PKC54382.1"/>
    </source>
</evidence>
<dbReference type="Proteomes" id="UP000232722">
    <property type="component" value="Unassembled WGS sequence"/>
</dbReference>
<dbReference type="AlphaFoldDB" id="A0A2I1FM47"/>
<accession>A0A2I1FM47</accession>
<evidence type="ECO:0000313" key="4">
    <source>
        <dbReference type="Proteomes" id="UP000232688"/>
    </source>
</evidence>
<dbReference type="OrthoDB" id="2400441at2759"/>
<reference evidence="3 4" key="4">
    <citation type="submission" date="2017-10" db="EMBL/GenBank/DDBJ databases">
        <title>Genome analyses suggest a sexual origin of heterokaryosis in a supposedly ancient asexual fungus.</title>
        <authorList>
            <person name="Corradi N."/>
            <person name="Sedzielewska K."/>
            <person name="Noel J."/>
            <person name="Charron P."/>
            <person name="Farinelli L."/>
            <person name="Marton T."/>
            <person name="Kruger M."/>
            <person name="Pelin A."/>
            <person name="Brachmann A."/>
            <person name="Corradi N."/>
        </authorList>
    </citation>
    <scope>NUCLEOTIDE SEQUENCE [LARGE SCALE GENOMIC DNA]</scope>
    <source>
        <strain evidence="3 4">A1</strain>
    </source>
</reference>
<reference evidence="3 4" key="3">
    <citation type="submission" date="2017-10" db="EMBL/GenBank/DDBJ databases">
        <title>Extensive intraspecific genome diversity in a model arbuscular mycorrhizal fungus.</title>
        <authorList>
            <person name="Chen E.C.H."/>
            <person name="Morin E."/>
            <person name="Baudet D."/>
            <person name="Noel J."/>
            <person name="Ndikumana S."/>
            <person name="Charron P."/>
            <person name="St-Onge C."/>
            <person name="Giorgi J."/>
            <person name="Grigoriev I.V."/>
            <person name="Roux C."/>
            <person name="Martin F.M."/>
            <person name="Corradi N."/>
        </authorList>
    </citation>
    <scope>NUCLEOTIDE SEQUENCE [LARGE SCALE GENOMIC DNA]</scope>
    <source>
        <strain evidence="3 4">A1</strain>
    </source>
</reference>
<reference evidence="2 5" key="1">
    <citation type="submission" date="2016-04" db="EMBL/GenBank/DDBJ databases">
        <title>Genome analyses suggest a sexual origin of heterokaryosis in a supposedly ancient asexual fungus.</title>
        <authorList>
            <person name="Ropars J."/>
            <person name="Sedzielewska K."/>
            <person name="Noel J."/>
            <person name="Charron P."/>
            <person name="Farinelli L."/>
            <person name="Marton T."/>
            <person name="Kruger M."/>
            <person name="Pelin A."/>
            <person name="Brachmann A."/>
            <person name="Corradi N."/>
        </authorList>
    </citation>
    <scope>NUCLEOTIDE SEQUENCE [LARGE SCALE GENOMIC DNA]</scope>
    <source>
        <strain evidence="2 5">A5</strain>
    </source>
</reference>
<gene>
    <name evidence="3" type="ORF">RhiirA1_477421</name>
    <name evidence="2" type="ORF">RhiirA5_435575</name>
</gene>
<name>A0A2I1FM47_9GLOM</name>
<sequence length="150" mass="17778">MYTSLTEKENQILSLKKNLEEMTIKVNKELQEKDNYILFLKKGLEEMTNKANEKAQKNSKDNKVDCSTLLNNIKNILYIQRILINLDIDYESSDEYERHENCIKYLKAKYEKLTCIIDIENEKKLDLLEGRVDSLNKSILKFEEFLCKTI</sequence>
<proteinExistence type="predicted"/>
<dbReference type="VEuPathDB" id="FungiDB:FUN_008981"/>
<dbReference type="Proteomes" id="UP000232688">
    <property type="component" value="Unassembled WGS sequence"/>
</dbReference>